<protein>
    <submittedName>
        <fullName evidence="1">Uncharacterized protein</fullName>
    </submittedName>
</protein>
<evidence type="ECO:0000313" key="2">
    <source>
        <dbReference type="Proteomes" id="UP000637074"/>
    </source>
</evidence>
<accession>A0ABQ3MWS5</accession>
<keyword evidence="2" id="KW-1185">Reference proteome</keyword>
<dbReference type="Proteomes" id="UP000637074">
    <property type="component" value="Unassembled WGS sequence"/>
</dbReference>
<proteinExistence type="predicted"/>
<evidence type="ECO:0000313" key="1">
    <source>
        <dbReference type="EMBL" id="GHH96699.1"/>
    </source>
</evidence>
<organism evidence="1 2">
    <name type="scientific">Neobacillus kokaensis</name>
    <dbReference type="NCBI Taxonomy" id="2759023"/>
    <lineage>
        <taxon>Bacteria</taxon>
        <taxon>Bacillati</taxon>
        <taxon>Bacillota</taxon>
        <taxon>Bacilli</taxon>
        <taxon>Bacillales</taxon>
        <taxon>Bacillaceae</taxon>
        <taxon>Neobacillus</taxon>
    </lineage>
</organism>
<comment type="caution">
    <text evidence="1">The sequence shown here is derived from an EMBL/GenBank/DDBJ whole genome shotgun (WGS) entry which is preliminary data.</text>
</comment>
<gene>
    <name evidence="1" type="ORF">AM1BK_02420</name>
</gene>
<dbReference type="EMBL" id="BNDS01000001">
    <property type="protein sequence ID" value="GHH96699.1"/>
    <property type="molecule type" value="Genomic_DNA"/>
</dbReference>
<sequence length="73" mass="8512">MILTFSNYIWAFSSMRAAPVLLALPVLPKLNYLVIKSDNHNIIIELFMEGERKWGKVFLQLEKKSKLKHPVNQ</sequence>
<reference evidence="1 2" key="1">
    <citation type="journal article" date="2022" name="Int. J. Syst. Evol. Microbiol.">
        <title>Neobacillus kokaensis sp. nov., isolated from soil.</title>
        <authorList>
            <person name="Yuki K."/>
            <person name="Matsubara H."/>
            <person name="Yamaguchi S."/>
        </authorList>
    </citation>
    <scope>NUCLEOTIDE SEQUENCE [LARGE SCALE GENOMIC DNA]</scope>
    <source>
        <strain evidence="1 2">LOB 377</strain>
    </source>
</reference>
<name>A0ABQ3MWS5_9BACI</name>